<dbReference type="Proteomes" id="UP001589775">
    <property type="component" value="Unassembled WGS sequence"/>
</dbReference>
<evidence type="ECO:0000256" key="1">
    <source>
        <dbReference type="ARBA" id="ARBA00023015"/>
    </source>
</evidence>
<name>A0ABV6EVF7_9BRAD</name>
<gene>
    <name evidence="5" type="ORF">ACFFJ6_17045</name>
</gene>
<keyword evidence="1" id="KW-0805">Transcription regulation</keyword>
<sequence length="300" mass="33199">MAQVQVFGDRKFPTAELLLTSAGRDWSGVSAQLRNHPACDVPAPSPDEMEVTFAMTTSPAGRVERCSGGQFQNTAVRSGTLWFCPIGVREDSIRITQPLSNVLHVFLARSQFDGLAEISSTTPSPANVAYLADVEDELVRQLCLRIHRELSEETSGGKLLIECLSQALVAHLVTSYSSDAKVRLDQDRTALRLDDARLRRVLDYIHANIDQDLTLAKLSDVACLSKHHFARAFREATGVPPHRYISARRLDHALSLLKGSQSSLADIAYLCRFSSQATFTRAFRRQVGVSPGEYRRRTTA</sequence>
<evidence type="ECO:0000313" key="5">
    <source>
        <dbReference type="EMBL" id="MFC0242200.1"/>
    </source>
</evidence>
<keyword evidence="3" id="KW-0804">Transcription</keyword>
<protein>
    <submittedName>
        <fullName evidence="5">Helix-turn-helix domain-containing protein</fullName>
    </submittedName>
</protein>
<evidence type="ECO:0000256" key="3">
    <source>
        <dbReference type="ARBA" id="ARBA00023163"/>
    </source>
</evidence>
<dbReference type="EMBL" id="JBHLWM010000006">
    <property type="protein sequence ID" value="MFC0242200.1"/>
    <property type="molecule type" value="Genomic_DNA"/>
</dbReference>
<dbReference type="Gene3D" id="1.10.10.60">
    <property type="entry name" value="Homeodomain-like"/>
    <property type="match status" value="2"/>
</dbReference>
<dbReference type="InterPro" id="IPR018060">
    <property type="entry name" value="HTH_AraC"/>
</dbReference>
<evidence type="ECO:0000256" key="2">
    <source>
        <dbReference type="ARBA" id="ARBA00023125"/>
    </source>
</evidence>
<dbReference type="RefSeq" id="WP_378389930.1">
    <property type="nucleotide sequence ID" value="NZ_JBHLWM010000006.1"/>
</dbReference>
<dbReference type="InterPro" id="IPR018062">
    <property type="entry name" value="HTH_AraC-typ_CS"/>
</dbReference>
<dbReference type="PANTHER" id="PTHR46796:SF6">
    <property type="entry name" value="ARAC SUBFAMILY"/>
    <property type="match status" value="1"/>
</dbReference>
<dbReference type="SUPFAM" id="SSF46689">
    <property type="entry name" value="Homeodomain-like"/>
    <property type="match status" value="2"/>
</dbReference>
<keyword evidence="6" id="KW-1185">Reference proteome</keyword>
<dbReference type="PROSITE" id="PS01124">
    <property type="entry name" value="HTH_ARAC_FAMILY_2"/>
    <property type="match status" value="1"/>
</dbReference>
<proteinExistence type="predicted"/>
<dbReference type="InterPro" id="IPR020449">
    <property type="entry name" value="Tscrpt_reg_AraC-type_HTH"/>
</dbReference>
<dbReference type="PROSITE" id="PS00041">
    <property type="entry name" value="HTH_ARAC_FAMILY_1"/>
    <property type="match status" value="1"/>
</dbReference>
<reference evidence="5 6" key="1">
    <citation type="submission" date="2024-09" db="EMBL/GenBank/DDBJ databases">
        <authorList>
            <person name="Sun Q."/>
            <person name="Mori K."/>
        </authorList>
    </citation>
    <scope>NUCLEOTIDE SEQUENCE [LARGE SCALE GENOMIC DNA]</scope>
    <source>
        <strain evidence="5 6">KCTC 23279</strain>
    </source>
</reference>
<dbReference type="PANTHER" id="PTHR46796">
    <property type="entry name" value="HTH-TYPE TRANSCRIPTIONAL ACTIVATOR RHAS-RELATED"/>
    <property type="match status" value="1"/>
</dbReference>
<dbReference type="PRINTS" id="PR00032">
    <property type="entry name" value="HTHARAC"/>
</dbReference>
<feature type="domain" description="HTH araC/xylS-type" evidence="4">
    <location>
        <begin position="199"/>
        <end position="297"/>
    </location>
</feature>
<keyword evidence="2" id="KW-0238">DNA-binding</keyword>
<evidence type="ECO:0000313" key="6">
    <source>
        <dbReference type="Proteomes" id="UP001589775"/>
    </source>
</evidence>
<dbReference type="SMART" id="SM00342">
    <property type="entry name" value="HTH_ARAC"/>
    <property type="match status" value="1"/>
</dbReference>
<organism evidence="5 6">
    <name type="scientific">Rhodopseudomonas telluris</name>
    <dbReference type="NCBI Taxonomy" id="644215"/>
    <lineage>
        <taxon>Bacteria</taxon>
        <taxon>Pseudomonadati</taxon>
        <taxon>Pseudomonadota</taxon>
        <taxon>Alphaproteobacteria</taxon>
        <taxon>Hyphomicrobiales</taxon>
        <taxon>Nitrobacteraceae</taxon>
        <taxon>Rhodopseudomonas</taxon>
    </lineage>
</organism>
<evidence type="ECO:0000259" key="4">
    <source>
        <dbReference type="PROSITE" id="PS01124"/>
    </source>
</evidence>
<accession>A0ABV6EVF7</accession>
<dbReference type="InterPro" id="IPR009057">
    <property type="entry name" value="Homeodomain-like_sf"/>
</dbReference>
<comment type="caution">
    <text evidence="5">The sequence shown here is derived from an EMBL/GenBank/DDBJ whole genome shotgun (WGS) entry which is preliminary data.</text>
</comment>
<dbReference type="InterPro" id="IPR050204">
    <property type="entry name" value="AraC_XylS_family_regulators"/>
</dbReference>
<dbReference type="Pfam" id="PF12833">
    <property type="entry name" value="HTH_18"/>
    <property type="match status" value="1"/>
</dbReference>